<comment type="caution">
    <text evidence="1">The sequence shown here is derived from an EMBL/GenBank/DDBJ whole genome shotgun (WGS) entry which is preliminary data.</text>
</comment>
<organism evidence="1 2">
    <name type="scientific">Arctium lappa</name>
    <name type="common">Greater burdock</name>
    <name type="synonym">Lappa major</name>
    <dbReference type="NCBI Taxonomy" id="4217"/>
    <lineage>
        <taxon>Eukaryota</taxon>
        <taxon>Viridiplantae</taxon>
        <taxon>Streptophyta</taxon>
        <taxon>Embryophyta</taxon>
        <taxon>Tracheophyta</taxon>
        <taxon>Spermatophyta</taxon>
        <taxon>Magnoliopsida</taxon>
        <taxon>eudicotyledons</taxon>
        <taxon>Gunneridae</taxon>
        <taxon>Pentapetalae</taxon>
        <taxon>asterids</taxon>
        <taxon>campanulids</taxon>
        <taxon>Asterales</taxon>
        <taxon>Asteraceae</taxon>
        <taxon>Carduoideae</taxon>
        <taxon>Cardueae</taxon>
        <taxon>Arctiinae</taxon>
        <taxon>Arctium</taxon>
    </lineage>
</organism>
<evidence type="ECO:0000313" key="1">
    <source>
        <dbReference type="EMBL" id="KAI3769902.1"/>
    </source>
</evidence>
<protein>
    <submittedName>
        <fullName evidence="1">Uncharacterized protein</fullName>
    </submittedName>
</protein>
<name>A0ACB9FGY3_ARCLA</name>
<keyword evidence="2" id="KW-1185">Reference proteome</keyword>
<sequence>MHKKSIARKPRKAWDILSFWRATLNIPDFQMSSEPVSFFREEEHINYFKSLAKLPDEINLVSPEDLKPDEVPKGYCVLYEYPFKIGFSWPFSPLVRAFLDVFDLTPGQLMPQFWWIVQVIDRLTAEWVVPFNVNDLLTAYSVRPDNYHRYSLFPRSKGDNVLILNTAVNDRGWKRQYVFLQVASVNDEDSQWLSSGWNESVINFSRVKPRRDYFDKVQRILNRSIIDRSFSPRSNDEGDEVVFVAEATSVEGSPREGDNIEEKEREEEKEEEREEMTEDAAIKLAAAKRAEQLELACQGREKARKRSSPSTGVDLRRVRGKQPRYSPKKTDDVTLSSLSGATLVKETAAGVELEGSTKATKDAPSTGVSGVEKPSVAPSSSSKGEGKNKEKVGEMIFKATLPADFMANDVLERDVIFTHLAKFLLPTFYDRYKESRVEDTGAHAAGLYFMAFQACLSFYAQTEGLRASFPDVKKRADEALEKEKVALEAVEVEKTKVKSLKVKLSEAQNEKVMYRDRVLELEALSTKLEVEKIKATTTAVASADEIAILKKRVEDLEGDMKDLEMENKKIEAFSRFTARAALMRRHLKGKDPMALASEELQAYLDNVGTEKDLDEDDDLEEGDVVGEVAAEETVVVQEQPDIPPS</sequence>
<reference evidence="1 2" key="2">
    <citation type="journal article" date="2022" name="Mol. Ecol. Resour.">
        <title>The genomes of chicory, endive, great burdock and yacon provide insights into Asteraceae paleo-polyploidization history and plant inulin production.</title>
        <authorList>
            <person name="Fan W."/>
            <person name="Wang S."/>
            <person name="Wang H."/>
            <person name="Wang A."/>
            <person name="Jiang F."/>
            <person name="Liu H."/>
            <person name="Zhao H."/>
            <person name="Xu D."/>
            <person name="Zhang Y."/>
        </authorList>
    </citation>
    <scope>NUCLEOTIDE SEQUENCE [LARGE SCALE GENOMIC DNA]</scope>
    <source>
        <strain evidence="2">cv. Niubang</strain>
    </source>
</reference>
<dbReference type="EMBL" id="CM042047">
    <property type="protein sequence ID" value="KAI3769902.1"/>
    <property type="molecule type" value="Genomic_DNA"/>
</dbReference>
<dbReference type="Proteomes" id="UP001055879">
    <property type="component" value="Linkage Group LG01"/>
</dbReference>
<proteinExistence type="predicted"/>
<accession>A0ACB9FGY3</accession>
<reference evidence="2" key="1">
    <citation type="journal article" date="2022" name="Mol. Ecol. Resour.">
        <title>The genomes of chicory, endive, great burdock and yacon provide insights into Asteraceae palaeo-polyploidization history and plant inulin production.</title>
        <authorList>
            <person name="Fan W."/>
            <person name="Wang S."/>
            <person name="Wang H."/>
            <person name="Wang A."/>
            <person name="Jiang F."/>
            <person name="Liu H."/>
            <person name="Zhao H."/>
            <person name="Xu D."/>
            <person name="Zhang Y."/>
        </authorList>
    </citation>
    <scope>NUCLEOTIDE SEQUENCE [LARGE SCALE GENOMIC DNA]</scope>
    <source>
        <strain evidence="2">cv. Niubang</strain>
    </source>
</reference>
<gene>
    <name evidence="1" type="ORF">L6452_01016</name>
</gene>
<evidence type="ECO:0000313" key="2">
    <source>
        <dbReference type="Proteomes" id="UP001055879"/>
    </source>
</evidence>